<dbReference type="Gene3D" id="3.40.30.10">
    <property type="entry name" value="Glutaredoxin"/>
    <property type="match status" value="1"/>
</dbReference>
<feature type="region of interest" description="Disordered" evidence="1">
    <location>
        <begin position="60"/>
        <end position="80"/>
    </location>
</feature>
<dbReference type="AlphaFoldDB" id="A0A6A5ZMC2"/>
<feature type="region of interest" description="Disordered" evidence="1">
    <location>
        <begin position="22"/>
        <end position="48"/>
    </location>
</feature>
<organism evidence="2 3">
    <name type="scientific">Lophiotrema nucula</name>
    <dbReference type="NCBI Taxonomy" id="690887"/>
    <lineage>
        <taxon>Eukaryota</taxon>
        <taxon>Fungi</taxon>
        <taxon>Dikarya</taxon>
        <taxon>Ascomycota</taxon>
        <taxon>Pezizomycotina</taxon>
        <taxon>Dothideomycetes</taxon>
        <taxon>Pleosporomycetidae</taxon>
        <taxon>Pleosporales</taxon>
        <taxon>Lophiotremataceae</taxon>
        <taxon>Lophiotrema</taxon>
    </lineage>
</organism>
<gene>
    <name evidence="2" type="ORF">BDV96DRAFT_641212</name>
</gene>
<protein>
    <recommendedName>
        <fullName evidence="4">Thioredoxin-like protein</fullName>
    </recommendedName>
</protein>
<dbReference type="Proteomes" id="UP000799770">
    <property type="component" value="Unassembled WGS sequence"/>
</dbReference>
<dbReference type="PANTHER" id="PTHR42336:SF2">
    <property type="entry name" value="THIOREDOXIN DOMAIN-CONTAINING PROTEIN"/>
    <property type="match status" value="1"/>
</dbReference>
<reference evidence="2" key="1">
    <citation type="journal article" date="2020" name="Stud. Mycol.">
        <title>101 Dothideomycetes genomes: a test case for predicting lifestyles and emergence of pathogens.</title>
        <authorList>
            <person name="Haridas S."/>
            <person name="Albert R."/>
            <person name="Binder M."/>
            <person name="Bloem J."/>
            <person name="Labutti K."/>
            <person name="Salamov A."/>
            <person name="Andreopoulos B."/>
            <person name="Baker S."/>
            <person name="Barry K."/>
            <person name="Bills G."/>
            <person name="Bluhm B."/>
            <person name="Cannon C."/>
            <person name="Castanera R."/>
            <person name="Culley D."/>
            <person name="Daum C."/>
            <person name="Ezra D."/>
            <person name="Gonzalez J."/>
            <person name="Henrissat B."/>
            <person name="Kuo A."/>
            <person name="Liang C."/>
            <person name="Lipzen A."/>
            <person name="Lutzoni F."/>
            <person name="Magnuson J."/>
            <person name="Mondo S."/>
            <person name="Nolan M."/>
            <person name="Ohm R."/>
            <person name="Pangilinan J."/>
            <person name="Park H.-J."/>
            <person name="Ramirez L."/>
            <person name="Alfaro M."/>
            <person name="Sun H."/>
            <person name="Tritt A."/>
            <person name="Yoshinaga Y."/>
            <person name="Zwiers L.-H."/>
            <person name="Turgeon B."/>
            <person name="Goodwin S."/>
            <person name="Spatafora J."/>
            <person name="Crous P."/>
            <person name="Grigoriev I."/>
        </authorList>
    </citation>
    <scope>NUCLEOTIDE SEQUENCE</scope>
    <source>
        <strain evidence="2">CBS 627.86</strain>
    </source>
</reference>
<name>A0A6A5ZMC2_9PLEO</name>
<keyword evidence="3" id="KW-1185">Reference proteome</keyword>
<proteinExistence type="predicted"/>
<dbReference type="EMBL" id="ML977313">
    <property type="protein sequence ID" value="KAF2120539.1"/>
    <property type="molecule type" value="Genomic_DNA"/>
</dbReference>
<dbReference type="OrthoDB" id="40334at2759"/>
<sequence>MFSKLGTKIALHKAGLGNVSLPSFPKSEASSRTNPDGTPSEGGGFANPFTNVQWGVPKALQSWQTPPPPPNPVREPPQIGDRAQSNVKLKFPAIDGRPCVVFFMRFCGCPFTEKLFVAMRSLSNRHPSIHFIAISHCTPNATDAWVKTLGGAWNIDVVVDQTRELYALWGLGISNWGHVLNPRNGINQIKMYRNDGVGGKQIAEGSCRWQVGGAYAVDERGLVKWGGPMKSVDDMIVFEEAVAALGFGGPGKPGVF</sequence>
<evidence type="ECO:0000313" key="3">
    <source>
        <dbReference type="Proteomes" id="UP000799770"/>
    </source>
</evidence>
<evidence type="ECO:0000256" key="1">
    <source>
        <dbReference type="SAM" id="MobiDB-lite"/>
    </source>
</evidence>
<dbReference type="InterPro" id="IPR032801">
    <property type="entry name" value="PXL2A/B/C"/>
</dbReference>
<dbReference type="PANTHER" id="PTHR42336">
    <property type="entry name" value="THIOREDOXIN DOMAIN-CONTAINING PROTEIN-RELATED"/>
    <property type="match status" value="1"/>
</dbReference>
<dbReference type="Pfam" id="PF13911">
    <property type="entry name" value="AhpC-TSA_2"/>
    <property type="match status" value="1"/>
</dbReference>
<evidence type="ECO:0000313" key="2">
    <source>
        <dbReference type="EMBL" id="KAF2120539.1"/>
    </source>
</evidence>
<accession>A0A6A5ZMC2</accession>
<dbReference type="SUPFAM" id="SSF52833">
    <property type="entry name" value="Thioredoxin-like"/>
    <property type="match status" value="1"/>
</dbReference>
<dbReference type="InterPro" id="IPR036249">
    <property type="entry name" value="Thioredoxin-like_sf"/>
</dbReference>
<evidence type="ECO:0008006" key="4">
    <source>
        <dbReference type="Google" id="ProtNLM"/>
    </source>
</evidence>
<feature type="compositionally biased region" description="Pro residues" evidence="1">
    <location>
        <begin position="65"/>
        <end position="75"/>
    </location>
</feature>
<feature type="compositionally biased region" description="Polar residues" evidence="1">
    <location>
        <begin position="28"/>
        <end position="37"/>
    </location>
</feature>